<keyword evidence="1" id="KW-1133">Transmembrane helix</keyword>
<protein>
    <recommendedName>
        <fullName evidence="3">Polysaccharide chain length determinant N-terminal domain-containing protein</fullName>
    </recommendedName>
</protein>
<dbReference type="PANTHER" id="PTHR32309">
    <property type="entry name" value="TYROSINE-PROTEIN KINASE"/>
    <property type="match status" value="1"/>
</dbReference>
<sequence length="557" mass="61427">MQNAGTNTNSGAVQAPDHVAKGWDRVASISFFELVGLLWRQLPIMLIIFLTLFVLGMFAVMTLKKDYTAQGRILVQFGEEYIYNPIIGTAGQGTAYSTDQMIQAEVGFFTAVALKERVLKKLGLRRVYPELAVKYEADPSSRPEILAMAIHELDKSLGAYTAPNQPLISISYRNQNPQVSADVLNAVIDEYLTYRREVLLDDGNGSYGKERETTEGKLDEINTALALFLNKNGIGDFEAERLAAGVRYGALNDLLLTAKARRREIDAGIRAREDRLVLVPEKILQFTDNTSSAELSALQIEREQLLARYKPRSKPVQAIDARITRLSSFIANGENKNLGTKRTGVNPVHQTLQSEKLSLEAEAQSNAERISVLTAQIAQVRRKQTKLQKLFPEYQRLAGKVTVLQTAVQQFSTREEEFAARRNLAEQASNNIRIIERPVVPYQGKSMKKPAAILAFLFAGFTALMVGLAIVFAQLAKVSKQSGQMPVGERFASQPVPPNGNGGVYMQDAPPPVYAAMPAHPVQYGVPLHAANQMQSQRVGPGGLPIIANIAPKSRRH</sequence>
<keyword evidence="1" id="KW-0472">Membrane</keyword>
<dbReference type="EMBL" id="UOEE01000269">
    <property type="protein sequence ID" value="VAV98979.1"/>
    <property type="molecule type" value="Genomic_DNA"/>
</dbReference>
<reference evidence="2" key="1">
    <citation type="submission" date="2018-06" db="EMBL/GenBank/DDBJ databases">
        <authorList>
            <person name="Zhirakovskaya E."/>
        </authorList>
    </citation>
    <scope>NUCLEOTIDE SEQUENCE</scope>
</reference>
<feature type="transmembrane region" description="Helical" evidence="1">
    <location>
        <begin position="42"/>
        <end position="63"/>
    </location>
</feature>
<dbReference type="InterPro" id="IPR050445">
    <property type="entry name" value="Bact_polysacc_biosynth/exp"/>
</dbReference>
<evidence type="ECO:0000256" key="1">
    <source>
        <dbReference type="SAM" id="Phobius"/>
    </source>
</evidence>
<dbReference type="AlphaFoldDB" id="A0A3B0S3V2"/>
<organism evidence="2">
    <name type="scientific">hydrothermal vent metagenome</name>
    <dbReference type="NCBI Taxonomy" id="652676"/>
    <lineage>
        <taxon>unclassified sequences</taxon>
        <taxon>metagenomes</taxon>
        <taxon>ecological metagenomes</taxon>
    </lineage>
</organism>
<evidence type="ECO:0000313" key="2">
    <source>
        <dbReference type="EMBL" id="VAV98979.1"/>
    </source>
</evidence>
<keyword evidence="1" id="KW-0812">Transmembrane</keyword>
<dbReference type="PANTHER" id="PTHR32309:SF31">
    <property type="entry name" value="CAPSULAR EXOPOLYSACCHARIDE FAMILY"/>
    <property type="match status" value="1"/>
</dbReference>
<feature type="transmembrane region" description="Helical" evidence="1">
    <location>
        <begin position="451"/>
        <end position="476"/>
    </location>
</feature>
<evidence type="ECO:0008006" key="3">
    <source>
        <dbReference type="Google" id="ProtNLM"/>
    </source>
</evidence>
<proteinExistence type="predicted"/>
<accession>A0A3B0S3V2</accession>
<name>A0A3B0S3V2_9ZZZZ</name>
<gene>
    <name evidence="2" type="ORF">MNBD_ALPHA06-909</name>
</gene>